<dbReference type="Pfam" id="PF07685">
    <property type="entry name" value="GATase_3"/>
    <property type="match status" value="1"/>
</dbReference>
<dbReference type="InterPro" id="IPR004459">
    <property type="entry name" value="CobQ_synth"/>
</dbReference>
<comment type="pathway">
    <text evidence="1 7">Cofactor biosynthesis; adenosylcobalamin biosynthesis.</text>
</comment>
<dbReference type="PROSITE" id="PS00105">
    <property type="entry name" value="AA_TRANSFER_CLASS_1"/>
    <property type="match status" value="1"/>
</dbReference>
<dbReference type="GO" id="GO:0009236">
    <property type="term" value="P:cobalamin biosynthetic process"/>
    <property type="evidence" value="ECO:0007669"/>
    <property type="project" value="UniProtKB-UniRule"/>
</dbReference>
<dbReference type="GO" id="GO:0015420">
    <property type="term" value="F:ABC-type vitamin B12 transporter activity"/>
    <property type="evidence" value="ECO:0007669"/>
    <property type="project" value="UniProtKB-UniRule"/>
</dbReference>
<dbReference type="SUPFAM" id="SSF53383">
    <property type="entry name" value="PLP-dependent transferases"/>
    <property type="match status" value="1"/>
</dbReference>
<protein>
    <recommendedName>
        <fullName evidence="3 7">Cobyric acid synthase</fullName>
    </recommendedName>
</protein>
<accession>A0A450S5P4</accession>
<dbReference type="UniPathway" id="UPA00148"/>
<dbReference type="EMBL" id="CAADEX010000073">
    <property type="protein sequence ID" value="VFJ58421.1"/>
    <property type="molecule type" value="Genomic_DNA"/>
</dbReference>
<reference evidence="12" key="1">
    <citation type="submission" date="2019-02" db="EMBL/GenBank/DDBJ databases">
        <authorList>
            <person name="Gruber-Vodicka R. H."/>
            <person name="Seah K. B. B."/>
        </authorList>
    </citation>
    <scope>NUCLEOTIDE SEQUENCE</scope>
    <source>
        <strain evidence="12">BECK_DK161</strain>
        <strain evidence="13">BECK_DK47</strain>
    </source>
</reference>
<dbReference type="Pfam" id="PF00155">
    <property type="entry name" value="Aminotran_1_2"/>
    <property type="match status" value="1"/>
</dbReference>
<evidence type="ECO:0000256" key="3">
    <source>
        <dbReference type="ARBA" id="ARBA00019833"/>
    </source>
</evidence>
<dbReference type="InterPro" id="IPR011698">
    <property type="entry name" value="GATase_3"/>
</dbReference>
<dbReference type="PROSITE" id="PS51274">
    <property type="entry name" value="GATASE_COBBQ"/>
    <property type="match status" value="1"/>
</dbReference>
<dbReference type="InterPro" id="IPR027417">
    <property type="entry name" value="P-loop_NTPase"/>
</dbReference>
<proteinExistence type="inferred from homology"/>
<feature type="region of interest" description="Disordered" evidence="8">
    <location>
        <begin position="448"/>
        <end position="472"/>
    </location>
</feature>
<dbReference type="PANTHER" id="PTHR21343">
    <property type="entry name" value="DETHIOBIOTIN SYNTHETASE"/>
    <property type="match status" value="1"/>
</dbReference>
<evidence type="ECO:0000256" key="5">
    <source>
        <dbReference type="ARBA" id="ARBA00022962"/>
    </source>
</evidence>
<dbReference type="InterPro" id="IPR015424">
    <property type="entry name" value="PyrdxlP-dep_Trfase"/>
</dbReference>
<dbReference type="InterPro" id="IPR004839">
    <property type="entry name" value="Aminotransferase_I/II_large"/>
</dbReference>
<dbReference type="NCBIfam" id="NF001989">
    <property type="entry name" value="PRK00784.1"/>
    <property type="match status" value="1"/>
</dbReference>
<dbReference type="InterPro" id="IPR029062">
    <property type="entry name" value="Class_I_gatase-like"/>
</dbReference>
<gene>
    <name evidence="7" type="primary">cobQ</name>
    <name evidence="13" type="ORF">BECKDK2373B_GA0170837_107314</name>
    <name evidence="12" type="ORF">BECKDK2373C_GA0170839_101743</name>
</gene>
<evidence type="ECO:0000313" key="13">
    <source>
        <dbReference type="EMBL" id="VFJ58421.1"/>
    </source>
</evidence>
<keyword evidence="4 7" id="KW-0169">Cobalamin biosynthesis</keyword>
<feature type="domain" description="Aminotransferase class I/classII large" evidence="9">
    <location>
        <begin position="84"/>
        <end position="439"/>
    </location>
</feature>
<comment type="function">
    <text evidence="6 7">Catalyzes amidations at positions B, D, E, and G on adenosylcobyrinic A,C-diamide. NH(2) groups are provided by glutamine, and one molecule of ATP is hydrogenolyzed for each amidation.</text>
</comment>
<name>A0A450S5P4_9GAMM</name>
<dbReference type="Gene3D" id="3.40.50.300">
    <property type="entry name" value="P-loop containing nucleotide triphosphate hydrolases"/>
    <property type="match status" value="1"/>
</dbReference>
<dbReference type="Gene3D" id="3.40.50.880">
    <property type="match status" value="1"/>
</dbReference>
<organism evidence="12">
    <name type="scientific">Candidatus Kentrum sp. DK</name>
    <dbReference type="NCBI Taxonomy" id="2126562"/>
    <lineage>
        <taxon>Bacteria</taxon>
        <taxon>Pseudomonadati</taxon>
        <taxon>Pseudomonadota</taxon>
        <taxon>Gammaproteobacteria</taxon>
        <taxon>Candidatus Kentrum</taxon>
    </lineage>
</organism>
<feature type="active site" evidence="7">
    <location>
        <position position="929"/>
    </location>
</feature>
<evidence type="ECO:0000259" key="10">
    <source>
        <dbReference type="Pfam" id="PF01656"/>
    </source>
</evidence>
<evidence type="ECO:0000256" key="6">
    <source>
        <dbReference type="ARBA" id="ARBA00025166"/>
    </source>
</evidence>
<evidence type="ECO:0000259" key="11">
    <source>
        <dbReference type="Pfam" id="PF07685"/>
    </source>
</evidence>
<dbReference type="Pfam" id="PF01656">
    <property type="entry name" value="CbiA"/>
    <property type="match status" value="1"/>
</dbReference>
<dbReference type="InterPro" id="IPR004838">
    <property type="entry name" value="NHTrfase_class1_PyrdxlP-BS"/>
</dbReference>
<dbReference type="CDD" id="cd01750">
    <property type="entry name" value="GATase1_CobQ"/>
    <property type="match status" value="1"/>
</dbReference>
<evidence type="ECO:0000259" key="9">
    <source>
        <dbReference type="Pfam" id="PF00155"/>
    </source>
</evidence>
<evidence type="ECO:0000256" key="7">
    <source>
        <dbReference type="HAMAP-Rule" id="MF_00028"/>
    </source>
</evidence>
<dbReference type="PROSITE" id="PS51273">
    <property type="entry name" value="GATASE_TYPE_1"/>
    <property type="match status" value="1"/>
</dbReference>
<dbReference type="AlphaFoldDB" id="A0A450S5P4"/>
<dbReference type="SUPFAM" id="SSF52317">
    <property type="entry name" value="Class I glutamine amidotransferase-like"/>
    <property type="match status" value="1"/>
</dbReference>
<dbReference type="Gene3D" id="3.90.1150.10">
    <property type="entry name" value="Aspartate Aminotransferase, domain 1"/>
    <property type="match status" value="1"/>
</dbReference>
<comment type="similarity">
    <text evidence="2 7">Belongs to the CobB/CobQ family. CobQ subfamily.</text>
</comment>
<dbReference type="PANTHER" id="PTHR21343:SF1">
    <property type="entry name" value="COBYRIC ACID SYNTHASE"/>
    <property type="match status" value="1"/>
</dbReference>
<evidence type="ECO:0000256" key="4">
    <source>
        <dbReference type="ARBA" id="ARBA00022573"/>
    </source>
</evidence>
<evidence type="ECO:0000313" key="12">
    <source>
        <dbReference type="EMBL" id="VFJ47198.1"/>
    </source>
</evidence>
<dbReference type="SUPFAM" id="SSF52540">
    <property type="entry name" value="P-loop containing nucleoside triphosphate hydrolases"/>
    <property type="match status" value="1"/>
</dbReference>
<dbReference type="NCBIfam" id="TIGR00313">
    <property type="entry name" value="cobQ"/>
    <property type="match status" value="1"/>
</dbReference>
<dbReference type="InterPro" id="IPR002586">
    <property type="entry name" value="CobQ/CobB/MinD/ParA_Nub-bd_dom"/>
</dbReference>
<feature type="domain" description="CobB/CobQ-like glutamine amidotransferase" evidence="11">
    <location>
        <begin position="752"/>
        <end position="936"/>
    </location>
</feature>
<dbReference type="InterPro" id="IPR033949">
    <property type="entry name" value="CobQ_GATase1"/>
</dbReference>
<dbReference type="CDD" id="cd05389">
    <property type="entry name" value="CobQ_N"/>
    <property type="match status" value="1"/>
</dbReference>
<dbReference type="GO" id="GO:0030170">
    <property type="term" value="F:pyridoxal phosphate binding"/>
    <property type="evidence" value="ECO:0007669"/>
    <property type="project" value="InterPro"/>
</dbReference>
<dbReference type="InterPro" id="IPR015421">
    <property type="entry name" value="PyrdxlP-dep_Trfase_major"/>
</dbReference>
<dbReference type="Gene3D" id="3.40.640.10">
    <property type="entry name" value="Type I PLP-dependent aspartate aminotransferase-like (Major domain)"/>
    <property type="match status" value="1"/>
</dbReference>
<dbReference type="CDD" id="cd00609">
    <property type="entry name" value="AAT_like"/>
    <property type="match status" value="1"/>
</dbReference>
<keyword evidence="5 7" id="KW-0315">Glutamine amidotransferase</keyword>
<dbReference type="GO" id="GO:0003824">
    <property type="term" value="F:catalytic activity"/>
    <property type="evidence" value="ECO:0007669"/>
    <property type="project" value="InterPro"/>
</dbReference>
<evidence type="ECO:0000256" key="2">
    <source>
        <dbReference type="ARBA" id="ARBA00006205"/>
    </source>
</evidence>
<dbReference type="InterPro" id="IPR047045">
    <property type="entry name" value="CobQ_N"/>
</dbReference>
<dbReference type="EMBL" id="CAADEY010000017">
    <property type="protein sequence ID" value="VFJ47198.1"/>
    <property type="molecule type" value="Genomic_DNA"/>
</dbReference>
<feature type="compositionally biased region" description="Basic residues" evidence="8">
    <location>
        <begin position="1"/>
        <end position="10"/>
    </location>
</feature>
<sequence length="990" mass="108319">MKRKASKKQFRTPITHPEHARFRVRLGAAGNPFPMKKDQSKTTPSPTRAAEKHPQKAAGASETVFPHGGHVRDLARLAGCRAEDLLDFSANLNPLGPPEALRRTVSRHLGGVIHYPDPDCRALREAIGEAFAVSPDRVVCGNGSTELLYALPLALARQRAIIPTPSYLDYATAARRAGLSVTTVPMDIEQGFPDWRRLERALLRSEAAREAALVILGQPNNPSGALFDPIELVRMADRYPDALFLVDEAFADFVTDYPLPPVAAPGLIAAPMPSPIPARDKSIAQYRRDNLIALRSLTKFYAIPGLRLGYALAPAPAPLARRLAAFLPPWSVGSLAQAVGTAALADREYARETRSRVARLREGLRRGLDGIGGMTVFPSVANYLLIRLERPDWDARRLAGELLTHRIAIRVCDNYEGLDDHYFRVAVRAEQENGRLLAALARVLPASRAPRESGERDDHHKNREEPVREDTAGRAGGIVEAASRGRPLCAGPRATPALMIQGTASNAGKSVLTAALCRILLQDGYRVAPFKAQNMSLNSFVTREGGEMGRAQVVQAQACRRDPDVRMNPVLLKPNSETGSQVIVLGKPIGNMDVDAYIRYKPEAFRAVRTAYEGLAREVDVMLIEGAGSPGEVNLKRHDIVNMAMAKYAEARVLLVGDIDRGGVFASFIGTLEVLEEWERALVAGFIINRFRGQRALLGDAIDYVQAHTGLPTFGVIPYLRDLGLPEEDSVTFKERDGSGGHDSGQRGDTVEIALVDLPHISNFTDFDPLELEPDVRLRIIRSAQEIGAPDALILPGSKNVPGDLAWLRESGIAEAIANLSPRTSIVGICGGLQMLGERLADPHGLESADGRTHWAGLSLLPLHTVLEREKRLKRVSARHGESGCMLEGYEIHHGQTRGDRLRPAVVTEAGEAIGFATEDGRIFGTYLHGLYDNDAFRRWFLDTLRVRRGLPPLDRVQVRYGLEAALDRLADVAREHLDMDGIYRALGIC</sequence>
<feature type="active site" description="Nucleophile" evidence="7">
    <location>
        <position position="830"/>
    </location>
</feature>
<feature type="region of interest" description="Disordered" evidence="8">
    <location>
        <begin position="1"/>
        <end position="65"/>
    </location>
</feature>
<dbReference type="InterPro" id="IPR015422">
    <property type="entry name" value="PyrdxlP-dep_Trfase_small"/>
</dbReference>
<dbReference type="HAMAP" id="MF_00028">
    <property type="entry name" value="CobQ"/>
    <property type="match status" value="1"/>
</dbReference>
<feature type="compositionally biased region" description="Basic and acidic residues" evidence="8">
    <location>
        <begin position="449"/>
        <end position="472"/>
    </location>
</feature>
<feature type="domain" description="CobQ/CobB/MinD/ParA nucleotide binding" evidence="10">
    <location>
        <begin position="498"/>
        <end position="723"/>
    </location>
</feature>
<evidence type="ECO:0000256" key="8">
    <source>
        <dbReference type="SAM" id="MobiDB-lite"/>
    </source>
</evidence>
<evidence type="ECO:0000256" key="1">
    <source>
        <dbReference type="ARBA" id="ARBA00004953"/>
    </source>
</evidence>